<dbReference type="EMBL" id="JAMQOM010000002">
    <property type="protein sequence ID" value="MDS0220771.1"/>
    <property type="molecule type" value="Genomic_DNA"/>
</dbReference>
<feature type="region of interest" description="Disordered" evidence="1">
    <location>
        <begin position="575"/>
        <end position="612"/>
    </location>
</feature>
<keyword evidence="4" id="KW-1185">Reference proteome</keyword>
<evidence type="ECO:0000313" key="3">
    <source>
        <dbReference type="EMBL" id="MDS0220771.1"/>
    </source>
</evidence>
<name>A0AAE4EXW6_9EURY</name>
<evidence type="ECO:0000256" key="1">
    <source>
        <dbReference type="SAM" id="MobiDB-lite"/>
    </source>
</evidence>
<organism evidence="3 4">
    <name type="scientific">Haloarcula terrestris</name>
    <dbReference type="NCBI Taxonomy" id="2950533"/>
    <lineage>
        <taxon>Archaea</taxon>
        <taxon>Methanobacteriati</taxon>
        <taxon>Methanobacteriota</taxon>
        <taxon>Stenosarchaea group</taxon>
        <taxon>Halobacteria</taxon>
        <taxon>Halobacteriales</taxon>
        <taxon>Haloarculaceae</taxon>
        <taxon>Haloarcula</taxon>
    </lineage>
</organism>
<dbReference type="InterPro" id="IPR008964">
    <property type="entry name" value="Invasin/intimin_cell_adhesion"/>
</dbReference>
<comment type="caution">
    <text evidence="3">The sequence shown here is derived from an EMBL/GenBank/DDBJ whole genome shotgun (WGS) entry which is preliminary data.</text>
</comment>
<dbReference type="Proteomes" id="UP001253439">
    <property type="component" value="Unassembled WGS sequence"/>
</dbReference>
<accession>A0AAE4EXW6</accession>
<reference evidence="3 4" key="1">
    <citation type="submission" date="2022-06" db="EMBL/GenBank/DDBJ databases">
        <title>Haloarcula sp. a new haloarchaeum isolate from saline soil.</title>
        <authorList>
            <person name="Strakova D."/>
            <person name="Galisteo C."/>
            <person name="Sanchez-Porro C."/>
            <person name="Ventosa A."/>
        </authorList>
    </citation>
    <scope>NUCLEOTIDE SEQUENCE [LARGE SCALE GENOMIC DNA]</scope>
    <source>
        <strain evidence="3 4">S1AR25-5A</strain>
    </source>
</reference>
<proteinExistence type="predicted"/>
<keyword evidence="2" id="KW-1133">Transmembrane helix</keyword>
<dbReference type="AlphaFoldDB" id="A0AAE4EXW6"/>
<evidence type="ECO:0008006" key="5">
    <source>
        <dbReference type="Google" id="ProtNLM"/>
    </source>
</evidence>
<keyword evidence="2" id="KW-0812">Transmembrane</keyword>
<dbReference type="RefSeq" id="WP_310895443.1">
    <property type="nucleotide sequence ID" value="NZ_JAMQOM010000002.1"/>
</dbReference>
<dbReference type="Gene3D" id="2.60.40.10">
    <property type="entry name" value="Immunoglobulins"/>
    <property type="match status" value="2"/>
</dbReference>
<dbReference type="InterPro" id="IPR013783">
    <property type="entry name" value="Ig-like_fold"/>
</dbReference>
<feature type="compositionally biased region" description="Polar residues" evidence="1">
    <location>
        <begin position="575"/>
        <end position="595"/>
    </location>
</feature>
<feature type="transmembrane region" description="Helical" evidence="2">
    <location>
        <begin position="12"/>
        <end position="33"/>
    </location>
</feature>
<dbReference type="SUPFAM" id="SSF49373">
    <property type="entry name" value="Invasin/intimin cell-adhesion fragments"/>
    <property type="match status" value="1"/>
</dbReference>
<dbReference type="InterPro" id="IPR035986">
    <property type="entry name" value="PKD_dom_sf"/>
</dbReference>
<feature type="compositionally biased region" description="Polar residues" evidence="1">
    <location>
        <begin position="333"/>
        <end position="357"/>
    </location>
</feature>
<keyword evidence="2" id="KW-0472">Membrane</keyword>
<evidence type="ECO:0000256" key="2">
    <source>
        <dbReference type="SAM" id="Phobius"/>
    </source>
</evidence>
<sequence>MTFTGDERAQSVQVGAVLLFGVLIIAFSSYQAFAVPEQNREVEFNHNQQVQTQMQDLRNAIVSVPGQPSRQAVSIQLGTQYPSRLVATNPGPPSGLLYTDGTDNESQNLTVRNAEALEPETVDYWNGTPRHYNTGAIAYKPEYNVYGAAPETVYEHSVVYNQFREGNLTLSDQAMVDGRKISLVALNGSMSRSTSGSVAVDVEPKSQSSRTIRITNATETSNVSISFLSRLPNSTWNETLSDEIDPNPGNKSNERYIANVTHTEGPGSLYNVTIIFERGSTYHLQMAKAGVGTGATDESEAYLTTVGDDDISVQQGDSEEIVLEVRDAYNNPVSNDVSVNGSVEGSNAGSLTTGTESSDSDGRVRFVYKTSESTATGTATVQFSLDEINDSFEGKSPEDVSVPVTVTEVNQGSGGGSGNSGLIYNEDAFALDSDGRIDGGVQFSVTNELGETITITTVAVDAVDEYIDYLSDSYRNDRDPAPQENELYIEADTDGYTDFGGGTDIPRVIDVDNPDRPISGPNPVMSDGSIATFHLFEFERFGGQTDMNGESVTITVTYELSSGGTDSKMFTVTPGGANTNEQPDADFTITSNGPESNGKWDFDASPSSDPQEDIATYEWDFDGDGIFDDATGQTVQNRKVDSGTTVSLRVVDSEGNADTVRKEVP</sequence>
<feature type="region of interest" description="Disordered" evidence="1">
    <location>
        <begin position="333"/>
        <end position="361"/>
    </location>
</feature>
<gene>
    <name evidence="3" type="ORF">NDI54_05315</name>
</gene>
<protein>
    <recommendedName>
        <fullName evidence="5">PKD domain-containing protein</fullName>
    </recommendedName>
</protein>
<evidence type="ECO:0000313" key="4">
    <source>
        <dbReference type="Proteomes" id="UP001253439"/>
    </source>
</evidence>
<dbReference type="SUPFAM" id="SSF49299">
    <property type="entry name" value="PKD domain"/>
    <property type="match status" value="1"/>
</dbReference>